<comment type="function">
    <text evidence="2">One of several proteins that assist in the late maturation steps of the functional core of the 30S ribosomal subunit. Associates with free 30S ribosomal subunits (but not with 30S subunits that are part of 70S ribosomes or polysomes). Required for efficient processing of 16S rRNA. May interact with the 5'-terminal helix region of 16S rRNA.</text>
</comment>
<dbReference type="NCBIfam" id="NF001802">
    <property type="entry name" value="PRK00521.2-5"/>
    <property type="match status" value="1"/>
</dbReference>
<dbReference type="PROSITE" id="PS01319">
    <property type="entry name" value="RBFA"/>
    <property type="match status" value="1"/>
</dbReference>
<dbReference type="InterPro" id="IPR015946">
    <property type="entry name" value="KH_dom-like_a/b"/>
</dbReference>
<keyword evidence="4" id="KW-1185">Reference proteome</keyword>
<sequence length="133" mass="14807">MSKANEPSQRQLRVGENVRHALTQLIQRGDVQDPALDGVVVSITEVQMSPDLKIATAFVTAFGQQDMQPVVKALAANAKFIRGRVSPQLREMKYMPTFRFRPDTSFDNFSKIDALLKSPEVSRDLGDDGEEEA</sequence>
<comment type="subunit">
    <text evidence="2">Monomer. Binds 30S ribosomal subunits, but not 50S ribosomal subunits or 70S ribosomes.</text>
</comment>
<evidence type="ECO:0000313" key="4">
    <source>
        <dbReference type="Proteomes" id="UP000038011"/>
    </source>
</evidence>
<organism evidence="3 4">
    <name type="scientific">Ahrensia marina</name>
    <dbReference type="NCBI Taxonomy" id="1514904"/>
    <lineage>
        <taxon>Bacteria</taxon>
        <taxon>Pseudomonadati</taxon>
        <taxon>Pseudomonadota</taxon>
        <taxon>Alphaproteobacteria</taxon>
        <taxon>Hyphomicrobiales</taxon>
        <taxon>Ahrensiaceae</taxon>
        <taxon>Ahrensia</taxon>
    </lineage>
</organism>
<dbReference type="PATRIC" id="fig|1514904.3.peg.3246"/>
<dbReference type="RefSeq" id="WP_053998459.1">
    <property type="nucleotide sequence ID" value="NZ_JXMU01000007.1"/>
</dbReference>
<keyword evidence="1 2" id="KW-0690">Ribosome biogenesis</keyword>
<protein>
    <recommendedName>
        <fullName evidence="2">Ribosome-binding factor A</fullName>
    </recommendedName>
</protein>
<dbReference type="PANTHER" id="PTHR33515">
    <property type="entry name" value="RIBOSOME-BINDING FACTOR A, CHLOROPLASTIC-RELATED"/>
    <property type="match status" value="1"/>
</dbReference>
<evidence type="ECO:0000313" key="3">
    <source>
        <dbReference type="EMBL" id="KPB01931.1"/>
    </source>
</evidence>
<dbReference type="AlphaFoldDB" id="A0A0N0E841"/>
<dbReference type="Pfam" id="PF02033">
    <property type="entry name" value="RBFA"/>
    <property type="match status" value="1"/>
</dbReference>
<dbReference type="InterPro" id="IPR023799">
    <property type="entry name" value="RbfA_dom_sf"/>
</dbReference>
<dbReference type="HAMAP" id="MF_00003">
    <property type="entry name" value="RbfA"/>
    <property type="match status" value="1"/>
</dbReference>
<dbReference type="InterPro" id="IPR020053">
    <property type="entry name" value="Ribosome-bd_factorA_CS"/>
</dbReference>
<dbReference type="Gene3D" id="3.30.300.20">
    <property type="match status" value="1"/>
</dbReference>
<name>A0A0N0E841_9HYPH</name>
<proteinExistence type="inferred from homology"/>
<evidence type="ECO:0000256" key="1">
    <source>
        <dbReference type="ARBA" id="ARBA00022517"/>
    </source>
</evidence>
<comment type="subcellular location">
    <subcellularLocation>
        <location evidence="2">Cytoplasm</location>
    </subcellularLocation>
</comment>
<gene>
    <name evidence="2" type="primary">rbfA</name>
    <name evidence="3" type="ORF">SU32_06100</name>
</gene>
<dbReference type="PANTHER" id="PTHR33515:SF1">
    <property type="entry name" value="RIBOSOME-BINDING FACTOR A, CHLOROPLASTIC-RELATED"/>
    <property type="match status" value="1"/>
</dbReference>
<dbReference type="SUPFAM" id="SSF89919">
    <property type="entry name" value="Ribosome-binding factor A, RbfA"/>
    <property type="match status" value="1"/>
</dbReference>
<accession>A0A0N0E841</accession>
<comment type="caution">
    <text evidence="3">The sequence shown here is derived from an EMBL/GenBank/DDBJ whole genome shotgun (WGS) entry which is preliminary data.</text>
</comment>
<dbReference type="NCBIfam" id="TIGR00082">
    <property type="entry name" value="rbfA"/>
    <property type="match status" value="1"/>
</dbReference>
<dbReference type="Proteomes" id="UP000038011">
    <property type="component" value="Unassembled WGS sequence"/>
</dbReference>
<dbReference type="STRING" id="1514904.SU32_06100"/>
<dbReference type="GO" id="GO:0005829">
    <property type="term" value="C:cytosol"/>
    <property type="evidence" value="ECO:0007669"/>
    <property type="project" value="TreeGrafter"/>
</dbReference>
<comment type="similarity">
    <text evidence="2">Belongs to the RbfA family.</text>
</comment>
<dbReference type="InterPro" id="IPR000238">
    <property type="entry name" value="RbfA"/>
</dbReference>
<dbReference type="GO" id="GO:0043024">
    <property type="term" value="F:ribosomal small subunit binding"/>
    <property type="evidence" value="ECO:0007669"/>
    <property type="project" value="TreeGrafter"/>
</dbReference>
<keyword evidence="2" id="KW-0963">Cytoplasm</keyword>
<evidence type="ECO:0000256" key="2">
    <source>
        <dbReference type="HAMAP-Rule" id="MF_00003"/>
    </source>
</evidence>
<dbReference type="EMBL" id="JXMU01000007">
    <property type="protein sequence ID" value="KPB01931.1"/>
    <property type="molecule type" value="Genomic_DNA"/>
</dbReference>
<dbReference type="GO" id="GO:0030490">
    <property type="term" value="P:maturation of SSU-rRNA"/>
    <property type="evidence" value="ECO:0007669"/>
    <property type="project" value="UniProtKB-UniRule"/>
</dbReference>
<dbReference type="OrthoDB" id="9805051at2"/>
<reference evidence="3 4" key="1">
    <citation type="submission" date="2015-01" db="EMBL/GenBank/DDBJ databases">
        <title>Ahrensia donghaiensis sp. nov., a novel dimethylsulphoniopropionate-cleavage bacterium isolated from seawater and emended descriptions of the genus Ahrensia and Ahrensia kielensis.</title>
        <authorList>
            <person name="Liu J."/>
        </authorList>
    </citation>
    <scope>NUCLEOTIDE SEQUENCE [LARGE SCALE GENOMIC DNA]</scope>
    <source>
        <strain evidence="3 4">LZD062</strain>
    </source>
</reference>